<dbReference type="Proteomes" id="UP000004116">
    <property type="component" value="Unassembled WGS sequence"/>
</dbReference>
<organism evidence="1 2">
    <name type="scientific">Candidatus Regiella insecticola 5.15</name>
    <dbReference type="NCBI Taxonomy" id="1005043"/>
    <lineage>
        <taxon>Bacteria</taxon>
        <taxon>Pseudomonadati</taxon>
        <taxon>Pseudomonadota</taxon>
        <taxon>Gammaproteobacteria</taxon>
        <taxon>Enterobacterales</taxon>
        <taxon>Enterobacteriaceae</taxon>
        <taxon>aphid secondary symbionts</taxon>
        <taxon>Candidatus Regiella</taxon>
    </lineage>
</organism>
<keyword evidence="2" id="KW-1185">Reference proteome</keyword>
<name>G2GYE4_9ENTR</name>
<dbReference type="EMBL" id="AGCA01000191">
    <property type="protein sequence ID" value="EGY29237.1"/>
    <property type="molecule type" value="Genomic_DNA"/>
</dbReference>
<proteinExistence type="predicted"/>
<gene>
    <name evidence="1" type="ORF">Rin_00008020</name>
</gene>
<reference evidence="1 2" key="1">
    <citation type="journal article" date="2012" name="Genome Res.">
        <title>Genomic basis of endosymbiont-conferred protection against an insect parasitoid.</title>
        <authorList>
            <person name="Hansen A.K."/>
            <person name="Vorburger C."/>
            <person name="Moran N.A."/>
        </authorList>
    </citation>
    <scope>NUCLEOTIDE SEQUENCE [LARGE SCALE GENOMIC DNA]</scope>
    <source>
        <strain evidence="2">R5.15</strain>
    </source>
</reference>
<comment type="caution">
    <text evidence="1">The sequence shown here is derived from an EMBL/GenBank/DDBJ whole genome shotgun (WGS) entry which is preliminary data.</text>
</comment>
<protein>
    <submittedName>
        <fullName evidence="1">Uncharacterized protein</fullName>
    </submittedName>
</protein>
<feature type="non-terminal residue" evidence="1">
    <location>
        <position position="1"/>
    </location>
</feature>
<sequence>DHIKHMTLVRTDGEIIECGPTLNQDWFFATLGRDRADGPYF</sequence>
<accession>G2GYE4</accession>
<evidence type="ECO:0000313" key="2">
    <source>
        <dbReference type="Proteomes" id="UP000004116"/>
    </source>
</evidence>
<dbReference type="AlphaFoldDB" id="G2GYE4"/>
<evidence type="ECO:0000313" key="1">
    <source>
        <dbReference type="EMBL" id="EGY29237.1"/>
    </source>
</evidence>